<sequence length="113" mass="13173">MKYVLALVRRTEDATDVLIIDVKEESQKHLLSEAMQAEAFREFNRFRQYDQKSVVPLKDMTEAVYYGDTGVEYQEAPGDKAVFIGKNYAILALNDPEDTRYVWQISPWINETF</sequence>
<protein>
    <submittedName>
        <fullName evidence="1">Uncharacterized protein</fullName>
    </submittedName>
</protein>
<dbReference type="AlphaFoldDB" id="E6MJZ5"/>
<gene>
    <name evidence="1" type="ORF">HMP0721_2330</name>
</gene>
<organism evidence="1 2">
    <name type="scientific">Pseudoramibacter alactolyticus ATCC 23263</name>
    <dbReference type="NCBI Taxonomy" id="887929"/>
    <lineage>
        <taxon>Bacteria</taxon>
        <taxon>Bacillati</taxon>
        <taxon>Bacillota</taxon>
        <taxon>Clostridia</taxon>
        <taxon>Eubacteriales</taxon>
        <taxon>Eubacteriaceae</taxon>
        <taxon>Pseudoramibacter</taxon>
    </lineage>
</organism>
<evidence type="ECO:0000313" key="1">
    <source>
        <dbReference type="EMBL" id="EFV00514.1"/>
    </source>
</evidence>
<name>E6MJZ5_9FIRM</name>
<dbReference type="RefSeq" id="WP_006599752.1">
    <property type="nucleotide sequence ID" value="NZ_GL622359.1"/>
</dbReference>
<accession>E6MJZ5</accession>
<dbReference type="HOGENOM" id="CLU_2131307_0_0_9"/>
<comment type="caution">
    <text evidence="1">The sequence shown here is derived from an EMBL/GenBank/DDBJ whole genome shotgun (WGS) entry which is preliminary data.</text>
</comment>
<proteinExistence type="predicted"/>
<reference evidence="1 2" key="1">
    <citation type="submission" date="2010-12" db="EMBL/GenBank/DDBJ databases">
        <authorList>
            <person name="Muzny D."/>
            <person name="Qin X."/>
            <person name="Deng J."/>
            <person name="Jiang H."/>
            <person name="Liu Y."/>
            <person name="Qu J."/>
            <person name="Song X.-Z."/>
            <person name="Zhang L."/>
            <person name="Thornton R."/>
            <person name="Coyle M."/>
            <person name="Francisco L."/>
            <person name="Jackson L."/>
            <person name="Javaid M."/>
            <person name="Korchina V."/>
            <person name="Kovar C."/>
            <person name="Mata R."/>
            <person name="Mathew T."/>
            <person name="Ngo R."/>
            <person name="Nguyen L."/>
            <person name="Nguyen N."/>
            <person name="Okwuonu G."/>
            <person name="Ongeri F."/>
            <person name="Pham C."/>
            <person name="Simmons D."/>
            <person name="Wilczek-Boney K."/>
            <person name="Hale W."/>
            <person name="Jakkamsetti A."/>
            <person name="Pham P."/>
            <person name="Ruth R."/>
            <person name="San Lucas F."/>
            <person name="Warren J."/>
            <person name="Zhang J."/>
            <person name="Zhao Z."/>
            <person name="Zhou C."/>
            <person name="Zhu D."/>
            <person name="Lee S."/>
            <person name="Bess C."/>
            <person name="Blankenburg K."/>
            <person name="Forbes L."/>
            <person name="Fu Q."/>
            <person name="Gubbala S."/>
            <person name="Hirani K."/>
            <person name="Jayaseelan J.C."/>
            <person name="Lara F."/>
            <person name="Munidasa M."/>
            <person name="Palculict T."/>
            <person name="Patil S."/>
            <person name="Pu L.-L."/>
            <person name="Saada N."/>
            <person name="Tang L."/>
            <person name="Weissenberger G."/>
            <person name="Zhu Y."/>
            <person name="Hemphill L."/>
            <person name="Shang Y."/>
            <person name="Youmans B."/>
            <person name="Ayvaz T."/>
            <person name="Ross M."/>
            <person name="Santibanez J."/>
            <person name="Aqrawi P."/>
            <person name="Gross S."/>
            <person name="Joshi V."/>
            <person name="Fowler G."/>
            <person name="Nazareth L."/>
            <person name="Reid J."/>
            <person name="Worley K."/>
            <person name="Petrosino J."/>
            <person name="Highlander S."/>
            <person name="Gibbs R."/>
        </authorList>
    </citation>
    <scope>NUCLEOTIDE SEQUENCE [LARGE SCALE GENOMIC DNA]</scope>
    <source>
        <strain evidence="1 2">ATCC 23263</strain>
    </source>
</reference>
<keyword evidence="2" id="KW-1185">Reference proteome</keyword>
<dbReference type="EMBL" id="AEQN01000033">
    <property type="protein sequence ID" value="EFV00514.1"/>
    <property type="molecule type" value="Genomic_DNA"/>
</dbReference>
<dbReference type="Proteomes" id="UP000004754">
    <property type="component" value="Unassembled WGS sequence"/>
</dbReference>
<evidence type="ECO:0000313" key="2">
    <source>
        <dbReference type="Proteomes" id="UP000004754"/>
    </source>
</evidence>